<reference evidence="1 2" key="1">
    <citation type="submission" date="2023-03" db="EMBL/GenBank/DDBJ databases">
        <title>Bacillus Genome Sequencing.</title>
        <authorList>
            <person name="Dunlap C."/>
        </authorList>
    </citation>
    <scope>NUCLEOTIDE SEQUENCE [LARGE SCALE GENOMIC DNA]</scope>
    <source>
        <strain evidence="1 2">B-41290</strain>
    </source>
</reference>
<sequence>MGEIADMIIIGVLCQTCGCFIEEPPGGYPRNCTHCEDDTD</sequence>
<evidence type="ECO:0000313" key="2">
    <source>
        <dbReference type="Proteomes" id="UP001307168"/>
    </source>
</evidence>
<keyword evidence="2" id="KW-1185">Reference proteome</keyword>
<dbReference type="RefSeq" id="WP_367408377.1">
    <property type="nucleotide sequence ID" value="NZ_JARNBH010000042.1"/>
</dbReference>
<protein>
    <recommendedName>
        <fullName evidence="3">YhfH family protein</fullName>
    </recommendedName>
</protein>
<name>A0AAW9NJ78_9BACI</name>
<gene>
    <name evidence="1" type="ORF">P4706_28000</name>
</gene>
<dbReference type="EMBL" id="JARNBH010000042">
    <property type="protein sequence ID" value="MEC0276836.1"/>
    <property type="molecule type" value="Genomic_DNA"/>
</dbReference>
<evidence type="ECO:0008006" key="3">
    <source>
        <dbReference type="Google" id="ProtNLM"/>
    </source>
</evidence>
<comment type="caution">
    <text evidence="1">The sequence shown here is derived from an EMBL/GenBank/DDBJ whole genome shotgun (WGS) entry which is preliminary data.</text>
</comment>
<dbReference type="AlphaFoldDB" id="A0AAW9NJ78"/>
<proteinExistence type="predicted"/>
<accession>A0AAW9NJ78</accession>
<dbReference type="Proteomes" id="UP001307168">
    <property type="component" value="Unassembled WGS sequence"/>
</dbReference>
<evidence type="ECO:0000313" key="1">
    <source>
        <dbReference type="EMBL" id="MEC0276836.1"/>
    </source>
</evidence>
<organism evidence="1 2">
    <name type="scientific">Peribacillus castrilensis</name>
    <dbReference type="NCBI Taxonomy" id="2897690"/>
    <lineage>
        <taxon>Bacteria</taxon>
        <taxon>Bacillati</taxon>
        <taxon>Bacillota</taxon>
        <taxon>Bacilli</taxon>
        <taxon>Bacillales</taxon>
        <taxon>Bacillaceae</taxon>
        <taxon>Peribacillus</taxon>
    </lineage>
</organism>